<dbReference type="EMBL" id="JBHSOZ010000003">
    <property type="protein sequence ID" value="MFC5711806.1"/>
    <property type="molecule type" value="Genomic_DNA"/>
</dbReference>
<keyword evidence="1" id="KW-0472">Membrane</keyword>
<name>A0ABW0YJD8_9BACI</name>
<organism evidence="2 3">
    <name type="scientific">Thalassorhabdus alkalitolerans</name>
    <dbReference type="NCBI Taxonomy" id="2282697"/>
    <lineage>
        <taxon>Bacteria</taxon>
        <taxon>Bacillati</taxon>
        <taxon>Bacillota</taxon>
        <taxon>Bacilli</taxon>
        <taxon>Bacillales</taxon>
        <taxon>Bacillaceae</taxon>
        <taxon>Thalassorhabdus</taxon>
    </lineage>
</organism>
<feature type="transmembrane region" description="Helical" evidence="1">
    <location>
        <begin position="9"/>
        <end position="35"/>
    </location>
</feature>
<comment type="caution">
    <text evidence="2">The sequence shown here is derived from an EMBL/GenBank/DDBJ whole genome shotgun (WGS) entry which is preliminary data.</text>
</comment>
<keyword evidence="3" id="KW-1185">Reference proteome</keyword>
<evidence type="ECO:0000313" key="2">
    <source>
        <dbReference type="EMBL" id="MFC5711806.1"/>
    </source>
</evidence>
<gene>
    <name evidence="2" type="ORF">ACFPU1_03340</name>
</gene>
<keyword evidence="1" id="KW-1133">Transmembrane helix</keyword>
<proteinExistence type="predicted"/>
<evidence type="ECO:0000313" key="3">
    <source>
        <dbReference type="Proteomes" id="UP001596142"/>
    </source>
</evidence>
<evidence type="ECO:0000256" key="1">
    <source>
        <dbReference type="SAM" id="Phobius"/>
    </source>
</evidence>
<sequence length="103" mass="11532">MAVLYVISLFYLFVVACFFFDSFGYFIAAGLSSILSHVNPTYFLEVKNIPGIGNTILFALGLSLLFIWLMMIPILLNSAKVKKQITYKNTAKQEVAAAKKKNQ</sequence>
<dbReference type="RefSeq" id="WP_385938581.1">
    <property type="nucleotide sequence ID" value="NZ_JBHSOZ010000003.1"/>
</dbReference>
<dbReference type="Proteomes" id="UP001596142">
    <property type="component" value="Unassembled WGS sequence"/>
</dbReference>
<reference evidence="3" key="1">
    <citation type="journal article" date="2019" name="Int. J. Syst. Evol. Microbiol.">
        <title>The Global Catalogue of Microorganisms (GCM) 10K type strain sequencing project: providing services to taxonomists for standard genome sequencing and annotation.</title>
        <authorList>
            <consortium name="The Broad Institute Genomics Platform"/>
            <consortium name="The Broad Institute Genome Sequencing Center for Infectious Disease"/>
            <person name="Wu L."/>
            <person name="Ma J."/>
        </authorList>
    </citation>
    <scope>NUCLEOTIDE SEQUENCE [LARGE SCALE GENOMIC DNA]</scope>
    <source>
        <strain evidence="3">CECT 7184</strain>
    </source>
</reference>
<feature type="transmembrane region" description="Helical" evidence="1">
    <location>
        <begin position="55"/>
        <end position="76"/>
    </location>
</feature>
<protein>
    <submittedName>
        <fullName evidence="2">Uncharacterized protein</fullName>
    </submittedName>
</protein>
<keyword evidence="1" id="KW-0812">Transmembrane</keyword>
<accession>A0ABW0YJD8</accession>